<evidence type="ECO:0000313" key="3">
    <source>
        <dbReference type="EMBL" id="KAK4218905.1"/>
    </source>
</evidence>
<dbReference type="Pfam" id="PF07985">
    <property type="entry name" value="SRR1"/>
    <property type="match status" value="1"/>
</dbReference>
<protein>
    <recommendedName>
        <fullName evidence="2">SRR1-like domain-containing protein</fullName>
    </recommendedName>
</protein>
<dbReference type="AlphaFoldDB" id="A0AAN7BF47"/>
<evidence type="ECO:0000313" key="4">
    <source>
        <dbReference type="Proteomes" id="UP001301769"/>
    </source>
</evidence>
<gene>
    <name evidence="3" type="ORF">QBC37DRAFT_164636</name>
</gene>
<dbReference type="EMBL" id="MU858050">
    <property type="protein sequence ID" value="KAK4218905.1"/>
    <property type="molecule type" value="Genomic_DNA"/>
</dbReference>
<evidence type="ECO:0000259" key="2">
    <source>
        <dbReference type="Pfam" id="PF07985"/>
    </source>
</evidence>
<reference evidence="3" key="2">
    <citation type="submission" date="2023-05" db="EMBL/GenBank/DDBJ databases">
        <authorList>
            <consortium name="Lawrence Berkeley National Laboratory"/>
            <person name="Steindorff A."/>
            <person name="Hensen N."/>
            <person name="Bonometti L."/>
            <person name="Westerberg I."/>
            <person name="Brannstrom I.O."/>
            <person name="Guillou S."/>
            <person name="Cros-Aarteil S."/>
            <person name="Calhoun S."/>
            <person name="Haridas S."/>
            <person name="Kuo A."/>
            <person name="Mondo S."/>
            <person name="Pangilinan J."/>
            <person name="Riley R."/>
            <person name="Labutti K."/>
            <person name="Andreopoulos B."/>
            <person name="Lipzen A."/>
            <person name="Chen C."/>
            <person name="Yanf M."/>
            <person name="Daum C."/>
            <person name="Ng V."/>
            <person name="Clum A."/>
            <person name="Ohm R."/>
            <person name="Martin F."/>
            <person name="Silar P."/>
            <person name="Natvig D."/>
            <person name="Lalanne C."/>
            <person name="Gautier V."/>
            <person name="Ament-Velasquez S.L."/>
            <person name="Kruys A."/>
            <person name="Hutchinson M.I."/>
            <person name="Powell A.J."/>
            <person name="Barry K."/>
            <person name="Miller A.N."/>
            <person name="Grigoriev I.V."/>
            <person name="Debuchy R."/>
            <person name="Gladieux P."/>
            <person name="Thoren M.H."/>
            <person name="Johannesson H."/>
        </authorList>
    </citation>
    <scope>NUCLEOTIDE SEQUENCE</scope>
    <source>
        <strain evidence="3">PSN293</strain>
    </source>
</reference>
<name>A0AAN7BF47_9PEZI</name>
<comment type="caution">
    <text evidence="3">The sequence shown here is derived from an EMBL/GenBank/DDBJ whole genome shotgun (WGS) entry which is preliminary data.</text>
</comment>
<dbReference type="PANTHER" id="PTHR42080">
    <property type="entry name" value="SRR1 DOMAIN-CONTAINING PROTEIN"/>
    <property type="match status" value="1"/>
</dbReference>
<feature type="region of interest" description="Disordered" evidence="1">
    <location>
        <begin position="1"/>
        <end position="49"/>
    </location>
</feature>
<sequence length="264" mass="29445">MTAQDGEWNQVSRKRGRIRHVPAPTLREKDTATGAATAEPVAGVRPNPTPEFTLDQIISHHDVVRQEWETSECWRVLSETLSQALSSPGRPAITRAICLGPGPYEPSNGSAAARRTAHMQTAAFCSIVDKIESVSKHKIKSIIQEPAFTSVDKEFCSKKGLEVVETPAAFSLIDENTLLYGIHIELPTYHEALSKLPGVFMGVGLSDWESLGDFDKTIKDLLGPFQEMDSKYDKFEFPNLDYIFFGTVIYWKKEEDDPKEVNDS</sequence>
<evidence type="ECO:0000256" key="1">
    <source>
        <dbReference type="SAM" id="MobiDB-lite"/>
    </source>
</evidence>
<dbReference type="Proteomes" id="UP001301769">
    <property type="component" value="Unassembled WGS sequence"/>
</dbReference>
<keyword evidence="4" id="KW-1185">Reference proteome</keyword>
<feature type="domain" description="SRR1-like" evidence="2">
    <location>
        <begin position="81"/>
        <end position="215"/>
    </location>
</feature>
<dbReference type="PANTHER" id="PTHR42080:SF1">
    <property type="entry name" value="SRR1-LIKE DOMAIN-CONTAINING PROTEIN"/>
    <property type="match status" value="1"/>
</dbReference>
<organism evidence="3 4">
    <name type="scientific">Rhypophila decipiens</name>
    <dbReference type="NCBI Taxonomy" id="261697"/>
    <lineage>
        <taxon>Eukaryota</taxon>
        <taxon>Fungi</taxon>
        <taxon>Dikarya</taxon>
        <taxon>Ascomycota</taxon>
        <taxon>Pezizomycotina</taxon>
        <taxon>Sordariomycetes</taxon>
        <taxon>Sordariomycetidae</taxon>
        <taxon>Sordariales</taxon>
        <taxon>Naviculisporaceae</taxon>
        <taxon>Rhypophila</taxon>
    </lineage>
</organism>
<dbReference type="InterPro" id="IPR012942">
    <property type="entry name" value="SRR1-like"/>
</dbReference>
<feature type="compositionally biased region" description="Polar residues" evidence="1">
    <location>
        <begin position="1"/>
        <end position="11"/>
    </location>
</feature>
<proteinExistence type="predicted"/>
<reference evidence="3" key="1">
    <citation type="journal article" date="2023" name="Mol. Phylogenet. Evol.">
        <title>Genome-scale phylogeny and comparative genomics of the fungal order Sordariales.</title>
        <authorList>
            <person name="Hensen N."/>
            <person name="Bonometti L."/>
            <person name="Westerberg I."/>
            <person name="Brannstrom I.O."/>
            <person name="Guillou S."/>
            <person name="Cros-Aarteil S."/>
            <person name="Calhoun S."/>
            <person name="Haridas S."/>
            <person name="Kuo A."/>
            <person name="Mondo S."/>
            <person name="Pangilinan J."/>
            <person name="Riley R."/>
            <person name="LaButti K."/>
            <person name="Andreopoulos B."/>
            <person name="Lipzen A."/>
            <person name="Chen C."/>
            <person name="Yan M."/>
            <person name="Daum C."/>
            <person name="Ng V."/>
            <person name="Clum A."/>
            <person name="Steindorff A."/>
            <person name="Ohm R.A."/>
            <person name="Martin F."/>
            <person name="Silar P."/>
            <person name="Natvig D.O."/>
            <person name="Lalanne C."/>
            <person name="Gautier V."/>
            <person name="Ament-Velasquez S.L."/>
            <person name="Kruys A."/>
            <person name="Hutchinson M.I."/>
            <person name="Powell A.J."/>
            <person name="Barry K."/>
            <person name="Miller A.N."/>
            <person name="Grigoriev I.V."/>
            <person name="Debuchy R."/>
            <person name="Gladieux P."/>
            <person name="Hiltunen Thoren M."/>
            <person name="Johannesson H."/>
        </authorList>
    </citation>
    <scope>NUCLEOTIDE SEQUENCE</scope>
    <source>
        <strain evidence="3">PSN293</strain>
    </source>
</reference>
<accession>A0AAN7BF47</accession>